<evidence type="ECO:0000259" key="2">
    <source>
        <dbReference type="Pfam" id="PF13966"/>
    </source>
</evidence>
<feature type="domain" description="Reverse transcriptase zinc-binding" evidence="2">
    <location>
        <begin position="315"/>
        <end position="374"/>
    </location>
</feature>
<organism evidence="3 4">
    <name type="scientific">Gossypium australe</name>
    <dbReference type="NCBI Taxonomy" id="47621"/>
    <lineage>
        <taxon>Eukaryota</taxon>
        <taxon>Viridiplantae</taxon>
        <taxon>Streptophyta</taxon>
        <taxon>Embryophyta</taxon>
        <taxon>Tracheophyta</taxon>
        <taxon>Spermatophyta</taxon>
        <taxon>Magnoliopsida</taxon>
        <taxon>eudicotyledons</taxon>
        <taxon>Gunneridae</taxon>
        <taxon>Pentapetalae</taxon>
        <taxon>rosids</taxon>
        <taxon>malvids</taxon>
        <taxon>Malvales</taxon>
        <taxon>Malvaceae</taxon>
        <taxon>Malvoideae</taxon>
        <taxon>Gossypium</taxon>
    </lineage>
</organism>
<evidence type="ECO:0000313" key="4">
    <source>
        <dbReference type="Proteomes" id="UP000325315"/>
    </source>
</evidence>
<accession>A0A5B6UQ73</accession>
<dbReference type="OrthoDB" id="1743609at2759"/>
<dbReference type="InterPro" id="IPR044730">
    <property type="entry name" value="RNase_H-like_dom_plant"/>
</dbReference>
<dbReference type="GO" id="GO:0004523">
    <property type="term" value="F:RNA-DNA hybrid ribonuclease activity"/>
    <property type="evidence" value="ECO:0007669"/>
    <property type="project" value="InterPro"/>
</dbReference>
<dbReference type="GO" id="GO:0003964">
    <property type="term" value="F:RNA-directed DNA polymerase activity"/>
    <property type="evidence" value="ECO:0007669"/>
    <property type="project" value="UniProtKB-KW"/>
</dbReference>
<dbReference type="PANTHER" id="PTHR33116">
    <property type="entry name" value="REVERSE TRANSCRIPTASE ZINC-BINDING DOMAIN-CONTAINING PROTEIN-RELATED-RELATED"/>
    <property type="match status" value="1"/>
</dbReference>
<keyword evidence="3" id="KW-0695">RNA-directed DNA polymerase</keyword>
<evidence type="ECO:0000259" key="1">
    <source>
        <dbReference type="Pfam" id="PF13456"/>
    </source>
</evidence>
<protein>
    <submittedName>
        <fullName evidence="3">Reverse transcriptase</fullName>
    </submittedName>
</protein>
<dbReference type="CDD" id="cd06222">
    <property type="entry name" value="RNase_H_like"/>
    <property type="match status" value="1"/>
</dbReference>
<dbReference type="InterPro" id="IPR002156">
    <property type="entry name" value="RNaseH_domain"/>
</dbReference>
<dbReference type="GO" id="GO:0003676">
    <property type="term" value="F:nucleic acid binding"/>
    <property type="evidence" value="ECO:0007669"/>
    <property type="project" value="InterPro"/>
</dbReference>
<keyword evidence="3" id="KW-0808">Transferase</keyword>
<reference evidence="4" key="1">
    <citation type="journal article" date="2019" name="Plant Biotechnol. J.">
        <title>Genome sequencing of the Australian wild diploid species Gossypium australe highlights disease resistance and delayed gland morphogenesis.</title>
        <authorList>
            <person name="Cai Y."/>
            <person name="Cai X."/>
            <person name="Wang Q."/>
            <person name="Wang P."/>
            <person name="Zhang Y."/>
            <person name="Cai C."/>
            <person name="Xu Y."/>
            <person name="Wang K."/>
            <person name="Zhou Z."/>
            <person name="Wang C."/>
            <person name="Geng S."/>
            <person name="Li B."/>
            <person name="Dong Q."/>
            <person name="Hou Y."/>
            <person name="Wang H."/>
            <person name="Ai P."/>
            <person name="Liu Z."/>
            <person name="Yi F."/>
            <person name="Sun M."/>
            <person name="An G."/>
            <person name="Cheng J."/>
            <person name="Zhang Y."/>
            <person name="Shi Q."/>
            <person name="Xie Y."/>
            <person name="Shi X."/>
            <person name="Chang Y."/>
            <person name="Huang F."/>
            <person name="Chen Y."/>
            <person name="Hong S."/>
            <person name="Mi L."/>
            <person name="Sun Q."/>
            <person name="Zhang L."/>
            <person name="Zhou B."/>
            <person name="Peng R."/>
            <person name="Zhang X."/>
            <person name="Liu F."/>
        </authorList>
    </citation>
    <scope>NUCLEOTIDE SEQUENCE [LARGE SCALE GENOMIC DNA]</scope>
    <source>
        <strain evidence="4">cv. PA1801</strain>
    </source>
</reference>
<evidence type="ECO:0000313" key="3">
    <source>
        <dbReference type="EMBL" id="KAA3459398.1"/>
    </source>
</evidence>
<sequence length="630" mass="72384">MVGRRKKHAFVEIKEHCVKLLSSWSMRFLSSGGKEVFLKSVLQAIPIYAMQCFKLPISFCHELERLMSKFWWRNSKTNKGIHQCKWGEMCIPKAKGGLGFKDLSKFNLALLAKQGWKLIMQLDCLFARVMKAKYFPTGDFMSANLGSYPSYTWRSIWEARQILEEGVGWRICNGELVNIWNNRWLPGPGSGRVTCQNMNIRFTQVSDLIDREPDKFLKRGWDGEFVMASQWLPGPGSGRVTCQNMNIRFTQVSDLIDRETNTWKQETIRLLLGEEQLESILTIPLASSRPRDKLVWRGDNTGVYTAKSGYRWLITEGVPSEIRILMWEIAHNYLPTLHNLSIRRLAVNPLCPVCQSEEESVEHLFRDCPFTHQVLRGVGTPLSTHNNEISWKNWLAADFEKQNIEACKIRSIAYWAIWYNRNKLYHEGVREHVNDVIGFIKAYYSEISCIGERLRTTNESTAPVWKPPANDIIKINFDAFFNRLTRCSNSGIIARNKEGLTMAACTFPWENIPNPIMAEARACLQAIIMAEEMGFQDVCIEGDALSVIRKLKAAEEDRSCISNLIKEIKGKVVNFRSVSFKYVPREANKVAHAMAQEGARYEQPRYWIEEAPHAVEVLVNQEKRNGIHGS</sequence>
<dbReference type="Proteomes" id="UP000325315">
    <property type="component" value="Unassembled WGS sequence"/>
</dbReference>
<dbReference type="InterPro" id="IPR036397">
    <property type="entry name" value="RNaseH_sf"/>
</dbReference>
<dbReference type="SUPFAM" id="SSF53098">
    <property type="entry name" value="Ribonuclease H-like"/>
    <property type="match status" value="1"/>
</dbReference>
<name>A0A5B6UQ73_9ROSI</name>
<dbReference type="Gene3D" id="3.30.420.10">
    <property type="entry name" value="Ribonuclease H-like superfamily/Ribonuclease H"/>
    <property type="match status" value="1"/>
</dbReference>
<comment type="caution">
    <text evidence="3">The sequence shown here is derived from an EMBL/GenBank/DDBJ whole genome shotgun (WGS) entry which is preliminary data.</text>
</comment>
<dbReference type="Pfam" id="PF13966">
    <property type="entry name" value="zf-RVT"/>
    <property type="match status" value="1"/>
</dbReference>
<gene>
    <name evidence="3" type="ORF">EPI10_013896</name>
</gene>
<proteinExistence type="predicted"/>
<dbReference type="AlphaFoldDB" id="A0A5B6UQ73"/>
<keyword evidence="4" id="KW-1185">Reference proteome</keyword>
<dbReference type="PANTHER" id="PTHR33116:SF86">
    <property type="entry name" value="REVERSE TRANSCRIPTASE DOMAIN-CONTAINING PROTEIN"/>
    <property type="match status" value="1"/>
</dbReference>
<dbReference type="InterPro" id="IPR012337">
    <property type="entry name" value="RNaseH-like_sf"/>
</dbReference>
<dbReference type="EMBL" id="SMMG02000010">
    <property type="protein sequence ID" value="KAA3459398.1"/>
    <property type="molecule type" value="Genomic_DNA"/>
</dbReference>
<keyword evidence="3" id="KW-0548">Nucleotidyltransferase</keyword>
<dbReference type="InterPro" id="IPR026960">
    <property type="entry name" value="RVT-Znf"/>
</dbReference>
<dbReference type="Pfam" id="PF13456">
    <property type="entry name" value="RVT_3"/>
    <property type="match status" value="1"/>
</dbReference>
<feature type="domain" description="RNase H type-1" evidence="1">
    <location>
        <begin position="476"/>
        <end position="597"/>
    </location>
</feature>